<feature type="domain" description="SLH" evidence="2">
    <location>
        <begin position="182"/>
        <end position="242"/>
    </location>
</feature>
<feature type="chain" id="PRO_5046174691" evidence="1">
    <location>
        <begin position="29"/>
        <end position="339"/>
    </location>
</feature>
<dbReference type="EMBL" id="CP115965">
    <property type="protein sequence ID" value="WZW97840.1"/>
    <property type="molecule type" value="Genomic_DNA"/>
</dbReference>
<dbReference type="PANTHER" id="PTHR43308">
    <property type="entry name" value="OUTER MEMBRANE PROTEIN ALPHA-RELATED"/>
    <property type="match status" value="1"/>
</dbReference>
<dbReference type="Proteomes" id="UP001434337">
    <property type="component" value="Chromosome"/>
</dbReference>
<evidence type="ECO:0000259" key="2">
    <source>
        <dbReference type="PROSITE" id="PS51272"/>
    </source>
</evidence>
<dbReference type="PROSITE" id="PS51272">
    <property type="entry name" value="SLH"/>
    <property type="match status" value="3"/>
</dbReference>
<feature type="domain" description="SLH" evidence="2">
    <location>
        <begin position="248"/>
        <end position="311"/>
    </location>
</feature>
<sequence>MHPLRRLGAALASAALLAVVAAPAPARAVTGPYLDILAGEAGDTSFVDVGNAGDAPLTDCTVTIVDDWNRTYATLATGVTLGVNEYRRFERQAVPRGYYIGMARCAEDLYGVPFWTRTPEFFDVPARLAFHSEIMWLASEGISTGWPDGTFRPGEPINRDAMAAFLYRLAGEPTVSLPAASPFSDVAPDAPFYKEVCWLASTAISTGFPDGTFGPKVSVSREAVAAFLFRFFYDQQFPGRFAPHRTPTVAPFVDVPLASPFAREIAWLKQYEITTGYGDGTFRPHDVVARDAMAAFLFREHLVIVSNADTAEPDAPAGPAGPARVALDLAERPARAGRD</sequence>
<feature type="signal peptide" evidence="1">
    <location>
        <begin position="1"/>
        <end position="28"/>
    </location>
</feature>
<keyword evidence="1" id="KW-0732">Signal</keyword>
<dbReference type="InterPro" id="IPR001119">
    <property type="entry name" value="SLH_dom"/>
</dbReference>
<dbReference type="InterPro" id="IPR051465">
    <property type="entry name" value="Cell_Envelope_Struct_Comp"/>
</dbReference>
<evidence type="ECO:0000313" key="3">
    <source>
        <dbReference type="EMBL" id="WZW97840.1"/>
    </source>
</evidence>
<protein>
    <submittedName>
        <fullName evidence="3">S-layer homology domain-containing protein</fullName>
    </submittedName>
</protein>
<dbReference type="Pfam" id="PF00395">
    <property type="entry name" value="SLH"/>
    <property type="match status" value="3"/>
</dbReference>
<feature type="domain" description="SLH" evidence="2">
    <location>
        <begin position="117"/>
        <end position="180"/>
    </location>
</feature>
<dbReference type="RefSeq" id="WP_342372097.1">
    <property type="nucleotide sequence ID" value="NZ_CP115965.1"/>
</dbReference>
<reference evidence="3 4" key="1">
    <citation type="journal article" date="2023" name="Environ Microbiome">
        <title>A coral-associated actinobacterium mitigates coral bleaching under heat stress.</title>
        <authorList>
            <person name="Li J."/>
            <person name="Zou Y."/>
            <person name="Li Q."/>
            <person name="Zhang J."/>
            <person name="Bourne D.G."/>
            <person name="Lyu Y."/>
            <person name="Liu C."/>
            <person name="Zhang S."/>
        </authorList>
    </citation>
    <scope>NUCLEOTIDE SEQUENCE [LARGE SCALE GENOMIC DNA]</scope>
    <source>
        <strain evidence="3 4">SCSIO 13291</strain>
    </source>
</reference>
<dbReference type="PANTHER" id="PTHR43308:SF5">
    <property type="entry name" value="S-LAYER PROTEIN _ PEPTIDOGLYCAN ENDO-BETA-N-ACETYLGLUCOSAMINIDASE"/>
    <property type="match status" value="1"/>
</dbReference>
<keyword evidence="4" id="KW-1185">Reference proteome</keyword>
<organism evidence="3 4">
    <name type="scientific">Propioniciclava soli</name>
    <dbReference type="NCBI Taxonomy" id="2775081"/>
    <lineage>
        <taxon>Bacteria</taxon>
        <taxon>Bacillati</taxon>
        <taxon>Actinomycetota</taxon>
        <taxon>Actinomycetes</taxon>
        <taxon>Propionibacteriales</taxon>
        <taxon>Propionibacteriaceae</taxon>
        <taxon>Propioniciclava</taxon>
    </lineage>
</organism>
<evidence type="ECO:0000313" key="4">
    <source>
        <dbReference type="Proteomes" id="UP001434337"/>
    </source>
</evidence>
<gene>
    <name evidence="3" type="ORF">PCC79_13180</name>
</gene>
<evidence type="ECO:0000256" key="1">
    <source>
        <dbReference type="SAM" id="SignalP"/>
    </source>
</evidence>
<accession>A0ABZ3C4V6</accession>
<proteinExistence type="predicted"/>
<name>A0ABZ3C4V6_9ACTN</name>